<feature type="transmembrane region" description="Helical" evidence="7">
    <location>
        <begin position="6"/>
        <end position="22"/>
    </location>
</feature>
<evidence type="ECO:0000256" key="6">
    <source>
        <dbReference type="ARBA" id="ARBA00023136"/>
    </source>
</evidence>
<dbReference type="InterPro" id="IPR004776">
    <property type="entry name" value="Mem_transp_PIN-like"/>
</dbReference>
<comment type="subcellular location">
    <subcellularLocation>
        <location evidence="1">Membrane</location>
        <topology evidence="1">Multi-pass membrane protein</topology>
    </subcellularLocation>
</comment>
<evidence type="ECO:0000256" key="5">
    <source>
        <dbReference type="ARBA" id="ARBA00022989"/>
    </source>
</evidence>
<keyword evidence="5 7" id="KW-1133">Transmembrane helix</keyword>
<evidence type="ECO:0000256" key="3">
    <source>
        <dbReference type="ARBA" id="ARBA00022475"/>
    </source>
</evidence>
<evidence type="ECO:0000313" key="9">
    <source>
        <dbReference type="Proteomes" id="UP001448858"/>
    </source>
</evidence>
<evidence type="ECO:0000256" key="7">
    <source>
        <dbReference type="SAM" id="Phobius"/>
    </source>
</evidence>
<dbReference type="Pfam" id="PF03547">
    <property type="entry name" value="Mem_trans"/>
    <property type="match status" value="1"/>
</dbReference>
<feature type="transmembrane region" description="Helical" evidence="7">
    <location>
        <begin position="95"/>
        <end position="119"/>
    </location>
</feature>
<protein>
    <submittedName>
        <fullName evidence="8">AEC family transporter</fullName>
    </submittedName>
</protein>
<feature type="transmembrane region" description="Helical" evidence="7">
    <location>
        <begin position="125"/>
        <end position="146"/>
    </location>
</feature>
<dbReference type="PANTHER" id="PTHR36838">
    <property type="entry name" value="AUXIN EFFLUX CARRIER FAMILY PROTEIN"/>
    <property type="match status" value="1"/>
</dbReference>
<feature type="transmembrane region" description="Helical" evidence="7">
    <location>
        <begin position="273"/>
        <end position="292"/>
    </location>
</feature>
<dbReference type="Proteomes" id="UP001448858">
    <property type="component" value="Chromosome"/>
</dbReference>
<feature type="transmembrane region" description="Helical" evidence="7">
    <location>
        <begin position="65"/>
        <end position="88"/>
    </location>
</feature>
<keyword evidence="2" id="KW-0813">Transport</keyword>
<reference evidence="8 9" key="1">
    <citation type="submission" date="2024-04" db="EMBL/GenBank/DDBJ databases">
        <title>Arthrobacter sp. from Plains bison fecal sample.</title>
        <authorList>
            <person name="Ruzzini A."/>
        </authorList>
    </citation>
    <scope>NUCLEOTIDE SEQUENCE [LARGE SCALE GENOMIC DNA]</scope>
    <source>
        <strain evidence="8 9">EINP1</strain>
    </source>
</reference>
<evidence type="ECO:0000256" key="1">
    <source>
        <dbReference type="ARBA" id="ARBA00004141"/>
    </source>
</evidence>
<dbReference type="RefSeq" id="WP_342022488.1">
    <property type="nucleotide sequence ID" value="NZ_CP151657.1"/>
</dbReference>
<feature type="transmembrane region" description="Helical" evidence="7">
    <location>
        <begin position="34"/>
        <end position="53"/>
    </location>
</feature>
<feature type="transmembrane region" description="Helical" evidence="7">
    <location>
        <begin position="242"/>
        <end position="261"/>
    </location>
</feature>
<feature type="transmembrane region" description="Helical" evidence="7">
    <location>
        <begin position="170"/>
        <end position="199"/>
    </location>
</feature>
<keyword evidence="4 7" id="KW-0812">Transmembrane</keyword>
<accession>A0ABZ2ZSP3</accession>
<keyword evidence="3" id="KW-1003">Cell membrane</keyword>
<evidence type="ECO:0000313" key="8">
    <source>
        <dbReference type="EMBL" id="WZP14832.1"/>
    </source>
</evidence>
<evidence type="ECO:0000256" key="4">
    <source>
        <dbReference type="ARBA" id="ARBA00022692"/>
    </source>
</evidence>
<dbReference type="EMBL" id="CP151657">
    <property type="protein sequence ID" value="WZP14832.1"/>
    <property type="molecule type" value="Genomic_DNA"/>
</dbReference>
<feature type="transmembrane region" description="Helical" evidence="7">
    <location>
        <begin position="304"/>
        <end position="324"/>
    </location>
</feature>
<keyword evidence="9" id="KW-1185">Reference proteome</keyword>
<name>A0ABZ2ZSP3_9MICC</name>
<feature type="transmembrane region" description="Helical" evidence="7">
    <location>
        <begin position="211"/>
        <end position="230"/>
    </location>
</feature>
<keyword evidence="6 7" id="KW-0472">Membrane</keyword>
<proteinExistence type="predicted"/>
<evidence type="ECO:0000256" key="2">
    <source>
        <dbReference type="ARBA" id="ARBA00022448"/>
    </source>
</evidence>
<gene>
    <name evidence="8" type="ORF">AAE021_11620</name>
</gene>
<dbReference type="PANTHER" id="PTHR36838:SF1">
    <property type="entry name" value="SLR1864 PROTEIN"/>
    <property type="match status" value="1"/>
</dbReference>
<sequence>MLGVIEGFAVVLIIAAVGYAFAAIRRDRGPDPKAALTSVIYYVTNPALMFILLAEAPVEEVLRTFAPAALLIAVASGAVYAGLSFLFFRRSAADTAVGAMSASYANAGNIGLPIALYAVGSSTPVVSVLMAQLLVLAPAYLAVFSFTQRRRAASGPGALAAGNRARVRPLAVLAAVVRPFANPVTLATLAGLALALTGLRLPAVLWEPVSLLGHASVPLLLLTFGMSLYGQNLLGTAAVRTDVLVSTAVKLLAAPLLGYAVGRWIFGLDGVDLFGVVVMSALPTAQNVYLFSHQFGMKSVIARDVVFLTSILSFPVILLAAVLLA</sequence>
<organism evidence="8 9">
    <name type="scientific">Arthrobacter citreus</name>
    <dbReference type="NCBI Taxonomy" id="1670"/>
    <lineage>
        <taxon>Bacteria</taxon>
        <taxon>Bacillati</taxon>
        <taxon>Actinomycetota</taxon>
        <taxon>Actinomycetes</taxon>
        <taxon>Micrococcales</taxon>
        <taxon>Micrococcaceae</taxon>
        <taxon>Arthrobacter</taxon>
    </lineage>
</organism>